<dbReference type="OrthoDB" id="5379188at2"/>
<dbReference type="AlphaFoldDB" id="A0A5B8Z628"/>
<evidence type="ECO:0000313" key="1">
    <source>
        <dbReference type="EMBL" id="QED48347.1"/>
    </source>
</evidence>
<dbReference type="EMBL" id="CP042593">
    <property type="protein sequence ID" value="QED48347.1"/>
    <property type="molecule type" value="Genomic_DNA"/>
</dbReference>
<dbReference type="Proteomes" id="UP000321555">
    <property type="component" value="Chromosome"/>
</dbReference>
<gene>
    <name evidence="1" type="ORF">FSZ17_14485</name>
</gene>
<accession>A0A5B8Z628</accession>
<dbReference type="KEGG" id="bda:FSZ17_14485"/>
<reference evidence="2" key="1">
    <citation type="submission" date="2019-08" db="EMBL/GenBank/DDBJ databases">
        <authorList>
            <person name="Zheng X."/>
        </authorList>
    </citation>
    <scope>NUCLEOTIDE SEQUENCE [LARGE SCALE GENOMIC DNA]</scope>
    <source>
        <strain evidence="2">FJAT-25496</strain>
    </source>
</reference>
<organism evidence="1 2">
    <name type="scientific">Cytobacillus dafuensis</name>
    <name type="common">Bacillus dafuensis</name>
    <dbReference type="NCBI Taxonomy" id="1742359"/>
    <lineage>
        <taxon>Bacteria</taxon>
        <taxon>Bacillati</taxon>
        <taxon>Bacillota</taxon>
        <taxon>Bacilli</taxon>
        <taxon>Bacillales</taxon>
        <taxon>Bacillaceae</taxon>
        <taxon>Cytobacillus</taxon>
    </lineage>
</organism>
<keyword evidence="2" id="KW-1185">Reference proteome</keyword>
<proteinExistence type="predicted"/>
<protein>
    <submittedName>
        <fullName evidence="1">Uncharacterized protein</fullName>
    </submittedName>
</protein>
<name>A0A5B8Z628_CYTDA</name>
<sequence>MFYTNIKQKIYFAFPSCKKTILNDTGNFVGQVCHIEAAMPGGERFNPNQTNGERRAFSNLIFSNMNFGSKTF</sequence>
<evidence type="ECO:0000313" key="2">
    <source>
        <dbReference type="Proteomes" id="UP000321555"/>
    </source>
</evidence>